<dbReference type="Proteomes" id="UP000011115">
    <property type="component" value="Unassembled WGS sequence"/>
</dbReference>
<proteinExistence type="predicted"/>
<name>M1DJQ9_SOLTU</name>
<dbReference type="EnsemblPlants" id="PGSC0003DMT400090137">
    <property type="protein sequence ID" value="PGSC0003DMT400090137"/>
    <property type="gene ID" value="PGSC0003DMG400039708"/>
</dbReference>
<organism evidence="2 3">
    <name type="scientific">Solanum tuberosum</name>
    <name type="common">Potato</name>
    <dbReference type="NCBI Taxonomy" id="4113"/>
    <lineage>
        <taxon>Eukaryota</taxon>
        <taxon>Viridiplantae</taxon>
        <taxon>Streptophyta</taxon>
        <taxon>Embryophyta</taxon>
        <taxon>Tracheophyta</taxon>
        <taxon>Spermatophyta</taxon>
        <taxon>Magnoliopsida</taxon>
        <taxon>eudicotyledons</taxon>
        <taxon>Gunneridae</taxon>
        <taxon>Pentapetalae</taxon>
        <taxon>asterids</taxon>
        <taxon>lamiids</taxon>
        <taxon>Solanales</taxon>
        <taxon>Solanaceae</taxon>
        <taxon>Solanoideae</taxon>
        <taxon>Solaneae</taxon>
        <taxon>Solanum</taxon>
    </lineage>
</organism>
<protein>
    <submittedName>
        <fullName evidence="2">Integrase core domain containing protein</fullName>
    </submittedName>
</protein>
<dbReference type="Gramene" id="PGSC0003DMT400090137">
    <property type="protein sequence ID" value="PGSC0003DMT400090137"/>
    <property type="gene ID" value="PGSC0003DMG400039708"/>
</dbReference>
<accession>M1DJQ9</accession>
<keyword evidence="3" id="KW-1185">Reference proteome</keyword>
<reference evidence="3" key="1">
    <citation type="journal article" date="2011" name="Nature">
        <title>Genome sequence and analysis of the tuber crop potato.</title>
        <authorList>
            <consortium name="The Potato Genome Sequencing Consortium"/>
        </authorList>
    </citation>
    <scope>NUCLEOTIDE SEQUENCE [LARGE SCALE GENOMIC DNA]</scope>
    <source>
        <strain evidence="3">cv. DM1-3 516 R44</strain>
    </source>
</reference>
<feature type="compositionally biased region" description="Polar residues" evidence="1">
    <location>
        <begin position="232"/>
        <end position="243"/>
    </location>
</feature>
<feature type="region of interest" description="Disordered" evidence="1">
    <location>
        <begin position="104"/>
        <end position="125"/>
    </location>
</feature>
<evidence type="ECO:0000256" key="1">
    <source>
        <dbReference type="SAM" id="MobiDB-lite"/>
    </source>
</evidence>
<feature type="compositionally biased region" description="Basic and acidic residues" evidence="1">
    <location>
        <begin position="147"/>
        <end position="165"/>
    </location>
</feature>
<feature type="region of interest" description="Disordered" evidence="1">
    <location>
        <begin position="218"/>
        <end position="243"/>
    </location>
</feature>
<sequence length="243" mass="28036">MQRPYEVVSQLLDGMIKINREWYTREDQVSPLTFRMTKEQIDKDQERDQNMAKMMTQLDILGKTVMGSGLKSVNVVGVGGVNPEEAQFEALYNEELNFLANQRGELRPNNPRPGGNLGWNRDDGWRDRKREWHDRNITWKERVGDKDRYIPPHERQRPKEPRDDSENVCTEDMLSHILNKVEGSDKVLKEMKEDVSTLNQTVTSHSVSIKQLETQMGQISSHLNPRPKGGQPSDTLVNPKNEA</sequence>
<evidence type="ECO:0000313" key="3">
    <source>
        <dbReference type="Proteomes" id="UP000011115"/>
    </source>
</evidence>
<dbReference type="InParanoid" id="M1DJQ9"/>
<feature type="region of interest" description="Disordered" evidence="1">
    <location>
        <begin position="147"/>
        <end position="167"/>
    </location>
</feature>
<dbReference type="PaxDb" id="4113-PGSC0003DMT400090137"/>
<evidence type="ECO:0000313" key="2">
    <source>
        <dbReference type="EnsemblPlants" id="PGSC0003DMT400090137"/>
    </source>
</evidence>
<dbReference type="AlphaFoldDB" id="M1DJQ9"/>
<dbReference type="HOGENOM" id="CLU_033598_0_0_1"/>
<reference evidence="2" key="2">
    <citation type="submission" date="2015-06" db="UniProtKB">
        <authorList>
            <consortium name="EnsemblPlants"/>
        </authorList>
    </citation>
    <scope>IDENTIFICATION</scope>
    <source>
        <strain evidence="2">DM1-3 516 R44</strain>
    </source>
</reference>